<dbReference type="AlphaFoldDB" id="A0A1Y0ZCD7"/>
<evidence type="ECO:0000313" key="2">
    <source>
        <dbReference type="EMBL" id="BAR47301.1"/>
    </source>
</evidence>
<evidence type="ECO:0000313" key="3">
    <source>
        <dbReference type="Proteomes" id="UP000061432"/>
    </source>
</evidence>
<evidence type="ECO:0000256" key="1">
    <source>
        <dbReference type="SAM" id="MobiDB-lite"/>
    </source>
</evidence>
<reference evidence="2 3" key="1">
    <citation type="journal article" date="2015" name="Genome Announc.">
        <title>Complete Genome Sequence of Methylobacterium aquaticum Strain 22A, Isolated from Racomitrium japonicum Moss.</title>
        <authorList>
            <person name="Tani A."/>
            <person name="Ogura Y."/>
            <person name="Hayashi T."/>
            <person name="Kimbara K."/>
        </authorList>
    </citation>
    <scope>NUCLEOTIDE SEQUENCE [LARGE SCALE GENOMIC DNA]</scope>
    <source>
        <strain evidence="2 3">MA-22A</strain>
        <plasmid evidence="3">Plasmid pMaq22A_1p DNA</plasmid>
    </source>
</reference>
<protein>
    <submittedName>
        <fullName evidence="2">Uncharacterized protein</fullName>
    </submittedName>
</protein>
<feature type="compositionally biased region" description="Low complexity" evidence="1">
    <location>
        <begin position="15"/>
        <end position="24"/>
    </location>
</feature>
<dbReference type="KEGG" id="maqu:Maq22A_1p38365"/>
<dbReference type="EMBL" id="AP014705">
    <property type="protein sequence ID" value="BAR47301.1"/>
    <property type="molecule type" value="Genomic_DNA"/>
</dbReference>
<name>A0A1Y0ZCD7_9HYPH</name>
<geneLocation type="plasmid" evidence="3">
    <name>pMaq22A_1p DNA</name>
</geneLocation>
<reference evidence="3" key="2">
    <citation type="submission" date="2015-01" db="EMBL/GenBank/DDBJ databases">
        <title>Complete genome sequence of Methylobacterium aquaticum strain 22A.</title>
        <authorList>
            <person name="Tani A."/>
            <person name="Ogura Y."/>
            <person name="Hayashi T."/>
        </authorList>
    </citation>
    <scope>NUCLEOTIDE SEQUENCE [LARGE SCALE GENOMIC DNA]</scope>
    <source>
        <strain evidence="3">MA-22A</strain>
        <plasmid evidence="3">Plasmid pMaq22A_1p DNA</plasmid>
    </source>
</reference>
<sequence>MGETRGAPGHRVARTRAAPAADPRAAAHGDVRGENRRRDAA</sequence>
<proteinExistence type="predicted"/>
<gene>
    <name evidence="2" type="ORF">Maq22A_1p38365</name>
</gene>
<dbReference type="Proteomes" id="UP000061432">
    <property type="component" value="Plasmid pMaq22A_1p"/>
</dbReference>
<feature type="region of interest" description="Disordered" evidence="1">
    <location>
        <begin position="1"/>
        <end position="41"/>
    </location>
</feature>
<organism evidence="2 3">
    <name type="scientific">Methylobacterium aquaticum</name>
    <dbReference type="NCBI Taxonomy" id="270351"/>
    <lineage>
        <taxon>Bacteria</taxon>
        <taxon>Pseudomonadati</taxon>
        <taxon>Pseudomonadota</taxon>
        <taxon>Alphaproteobacteria</taxon>
        <taxon>Hyphomicrobiales</taxon>
        <taxon>Methylobacteriaceae</taxon>
        <taxon>Methylobacterium</taxon>
    </lineage>
</organism>
<keyword evidence="2" id="KW-0614">Plasmid</keyword>
<feature type="compositionally biased region" description="Basic and acidic residues" evidence="1">
    <location>
        <begin position="25"/>
        <end position="41"/>
    </location>
</feature>
<accession>A0A1Y0ZCD7</accession>